<dbReference type="Gene3D" id="3.40.50.2300">
    <property type="match status" value="1"/>
</dbReference>
<comment type="caution">
    <text evidence="3">The sequence shown here is derived from an EMBL/GenBank/DDBJ whole genome shotgun (WGS) entry which is preliminary data.</text>
</comment>
<keyword evidence="1" id="KW-0597">Phosphoprotein</keyword>
<dbReference type="Proteomes" id="UP001139028">
    <property type="component" value="Unassembled WGS sequence"/>
</dbReference>
<feature type="domain" description="Response regulatory" evidence="2">
    <location>
        <begin position="1"/>
        <end position="62"/>
    </location>
</feature>
<accession>A0A9X2EJG0</accession>
<dbReference type="InterPro" id="IPR001789">
    <property type="entry name" value="Sig_transdc_resp-reg_receiver"/>
</dbReference>
<evidence type="ECO:0000256" key="1">
    <source>
        <dbReference type="PROSITE-ProRule" id="PRU00169"/>
    </source>
</evidence>
<feature type="modified residue" description="4-aspartylphosphate" evidence="1">
    <location>
        <position position="2"/>
    </location>
</feature>
<dbReference type="AlphaFoldDB" id="A0A9X2EJG0"/>
<keyword evidence="4" id="KW-1185">Reference proteome</keyword>
<dbReference type="EMBL" id="JALBWM010000001">
    <property type="protein sequence ID" value="MCO1332799.1"/>
    <property type="molecule type" value="Genomic_DNA"/>
</dbReference>
<dbReference type="InterPro" id="IPR011006">
    <property type="entry name" value="CheY-like_superfamily"/>
</dbReference>
<name>A0A9X2EJG0_9GAMM</name>
<dbReference type="PROSITE" id="PS50110">
    <property type="entry name" value="RESPONSE_REGULATORY"/>
    <property type="match status" value="1"/>
</dbReference>
<dbReference type="SUPFAM" id="SSF52172">
    <property type="entry name" value="CheY-like"/>
    <property type="match status" value="1"/>
</dbReference>
<organism evidence="3 4">
    <name type="scientific">Microbulbifer okhotskensis</name>
    <dbReference type="NCBI Taxonomy" id="2926617"/>
    <lineage>
        <taxon>Bacteria</taxon>
        <taxon>Pseudomonadati</taxon>
        <taxon>Pseudomonadota</taxon>
        <taxon>Gammaproteobacteria</taxon>
        <taxon>Cellvibrionales</taxon>
        <taxon>Microbulbiferaceae</taxon>
        <taxon>Microbulbifer</taxon>
    </lineage>
</organism>
<evidence type="ECO:0000259" key="2">
    <source>
        <dbReference type="PROSITE" id="PS50110"/>
    </source>
</evidence>
<gene>
    <name evidence="3" type="ORF">MO867_00475</name>
</gene>
<sequence length="107" mass="12163">MDAHMPGRSSVEAAQMIRRRALLVFVTTYDNYAVAAFRPGALDYLVKPVEIERLTDTVARLQERLNSCEPTNHQRELLKQLAEQLDPEFVAQLHRSVVVNQKPSDMG</sequence>
<dbReference type="GO" id="GO:0000160">
    <property type="term" value="P:phosphorelay signal transduction system"/>
    <property type="evidence" value="ECO:0007669"/>
    <property type="project" value="InterPro"/>
</dbReference>
<protein>
    <recommendedName>
        <fullName evidence="2">Response regulatory domain-containing protein</fullName>
    </recommendedName>
</protein>
<reference evidence="3" key="1">
    <citation type="journal article" date="2022" name="Arch. Microbiol.">
        <title>Microbulbifer okhotskensis sp. nov., isolated from a deep bottom sediment of the Okhotsk Sea.</title>
        <authorList>
            <person name="Romanenko L."/>
            <person name="Kurilenko V."/>
            <person name="Otstavnykh N."/>
            <person name="Velansky P."/>
            <person name="Isaeva M."/>
            <person name="Mikhailov V."/>
        </authorList>
    </citation>
    <scope>NUCLEOTIDE SEQUENCE</scope>
    <source>
        <strain evidence="3">OS29</strain>
    </source>
</reference>
<evidence type="ECO:0000313" key="3">
    <source>
        <dbReference type="EMBL" id="MCO1332799.1"/>
    </source>
</evidence>
<proteinExistence type="predicted"/>
<evidence type="ECO:0000313" key="4">
    <source>
        <dbReference type="Proteomes" id="UP001139028"/>
    </source>
</evidence>